<dbReference type="GO" id="GO:0016887">
    <property type="term" value="F:ATP hydrolysis activity"/>
    <property type="evidence" value="ECO:0007669"/>
    <property type="project" value="InterPro"/>
</dbReference>
<dbReference type="CDD" id="cd03250">
    <property type="entry name" value="ABCC_MRP_domain1"/>
    <property type="match status" value="1"/>
</dbReference>
<keyword evidence="7 10" id="KW-1133">Transmembrane helix</keyword>
<feature type="transmembrane region" description="Helical" evidence="10">
    <location>
        <begin position="94"/>
        <end position="116"/>
    </location>
</feature>
<evidence type="ECO:0000256" key="3">
    <source>
        <dbReference type="ARBA" id="ARBA00022692"/>
    </source>
</evidence>
<evidence type="ECO:0000256" key="5">
    <source>
        <dbReference type="ARBA" id="ARBA00022741"/>
    </source>
</evidence>
<sequence length="1134" mass="119900">VMVVCPALQGLCNHWFYHHVMIDGLHARSALKSALFRKLLRVPGGGGGGGSGKLLNLQNSDARAVEHVYHMCLYIVFVPVQLAVYFYWLAREIGLATVVGLGVMVLGVPAQMSIVGRMKQAQGALMAAADERMRGVKETVQAMLAVKVFGWEASFRASVKQARKTELAHSLRLQTLGAGANAVMEAVPILCALASLGSYGLLYPDRPLTASRAFVALLVFNQLRMPLMILPMTIQFVVAGLAAVARIDDFLGAAECESYVDRSTTDGATVRVVDGAFAWPASLTATPGDATAPFALRIADLGLGKGLNVVVGAVASGKSTLLAALLGELERTSGTVAVRGRVALCPQAPWIFNATLEENVLFGAEYDAARYARCVDACALGPDLEALPDGDRSEIGERGITLSGGQKARVSLARALYADADVYLLDDVLSAVDAHVGRHIVDRVLLDLLGDKTVILASHQLSCLDRATTVVVLKGGAVAFAGTPADCYAADALEGIRGESDDATGAASASREIAPTAPAPSAKVDEERKDDATADAGKLTAAEDRVVGTVSMRVLRSYARLCGTFFVFLVVAFLVLKTAGAVCAQAWVAEWTDATADEADDEADDGLNVKETRYYISGYAVVSFVTVAFVVANQLAAVNASAVASAEVHGLAFDAVVRAPLAYFEVTPPGRILARFGNDINVVDAMLMTSLNASGGQLAVLASVFVLCAILVPWLAPLTLPLFVVYWKMADLYRKSSRELKRLENMAETPVYSGFASCMDGLLTIRAFQGASERLVVQTDATIDDWAACWLKNNGANRWMGMRLDAIGAALVGLVALFCVLRVDGLLGMGSSFDAGRVGLMLSFAAAVSGILNWCVRGVAEAEQHATSLERCLAIADVAPEDWGDDAKSTGNVALVAPAERSWPTAGRVTLEKVSMRYRPNLPTVLDGISLTIAGGERVGVCGRTGSGKSSLAKCLFRLVEFEGGDVVIDGKSAKATPLATWRSALAMVQQDPQLFSGTLRHNVDPTRRASDDEVKNALATSSLGHLGLDSNVDEGGANLSAGEKQLVQLARVLLCRPKILVLDEATSSLDRRTDEIVQKAVRDIAGVTVITIAHRLETLLDYDKVLVLDKGQVAEFGAPGELAAKEGGVFAGL</sequence>
<dbReference type="EMBL" id="GL833137">
    <property type="protein sequence ID" value="EGB06033.1"/>
    <property type="molecule type" value="Genomic_DNA"/>
</dbReference>
<feature type="domain" description="ABC transporter" evidence="11">
    <location>
        <begin position="909"/>
        <end position="1134"/>
    </location>
</feature>
<evidence type="ECO:0000256" key="6">
    <source>
        <dbReference type="ARBA" id="ARBA00022840"/>
    </source>
</evidence>
<dbReference type="RefSeq" id="XP_009039211.1">
    <property type="nucleotide sequence ID" value="XM_009040963.1"/>
</dbReference>
<dbReference type="InterPro" id="IPR003593">
    <property type="entry name" value="AAA+_ATPase"/>
</dbReference>
<dbReference type="CDD" id="cd03244">
    <property type="entry name" value="ABCC_MRP_domain2"/>
    <property type="match status" value="1"/>
</dbReference>
<feature type="transmembrane region" description="Helical" evidence="10">
    <location>
        <begin position="698"/>
        <end position="727"/>
    </location>
</feature>
<evidence type="ECO:0000256" key="8">
    <source>
        <dbReference type="ARBA" id="ARBA00023136"/>
    </source>
</evidence>
<keyword evidence="3 10" id="KW-0812">Transmembrane</keyword>
<feature type="domain" description="ABC transmembrane type-1" evidence="12">
    <location>
        <begin position="568"/>
        <end position="864"/>
    </location>
</feature>
<feature type="transmembrane region" description="Helical" evidence="10">
    <location>
        <begin position="835"/>
        <end position="854"/>
    </location>
</feature>
<feature type="domain" description="ABC transporter" evidence="11">
    <location>
        <begin position="270"/>
        <end position="500"/>
    </location>
</feature>
<dbReference type="InterPro" id="IPR011527">
    <property type="entry name" value="ABC1_TM_dom"/>
</dbReference>
<evidence type="ECO:0000256" key="2">
    <source>
        <dbReference type="ARBA" id="ARBA00022448"/>
    </source>
</evidence>
<evidence type="ECO:0000256" key="7">
    <source>
        <dbReference type="ARBA" id="ARBA00022989"/>
    </source>
</evidence>
<dbReference type="PANTHER" id="PTHR24223">
    <property type="entry name" value="ATP-BINDING CASSETTE SUB-FAMILY C"/>
    <property type="match status" value="1"/>
</dbReference>
<dbReference type="PROSITE" id="PS50929">
    <property type="entry name" value="ABC_TM1F"/>
    <property type="match status" value="2"/>
</dbReference>
<feature type="region of interest" description="Disordered" evidence="9">
    <location>
        <begin position="500"/>
        <end position="535"/>
    </location>
</feature>
<dbReference type="Proteomes" id="UP000002729">
    <property type="component" value="Unassembled WGS sequence"/>
</dbReference>
<keyword evidence="4" id="KW-0677">Repeat</keyword>
<dbReference type="OrthoDB" id="6500128at2759"/>
<keyword evidence="5" id="KW-0547">Nucleotide-binding</keyword>
<dbReference type="InterPro" id="IPR017871">
    <property type="entry name" value="ABC_transporter-like_CS"/>
</dbReference>
<dbReference type="InterPro" id="IPR003439">
    <property type="entry name" value="ABC_transporter-like_ATP-bd"/>
</dbReference>
<evidence type="ECO:0000256" key="9">
    <source>
        <dbReference type="SAM" id="MobiDB-lite"/>
    </source>
</evidence>
<dbReference type="SMART" id="SM00382">
    <property type="entry name" value="AAA"/>
    <property type="match status" value="2"/>
</dbReference>
<dbReference type="InterPro" id="IPR027417">
    <property type="entry name" value="P-loop_NTPase"/>
</dbReference>
<feature type="non-terminal residue" evidence="13">
    <location>
        <position position="1"/>
    </location>
</feature>
<dbReference type="AlphaFoldDB" id="F0YFX1"/>
<dbReference type="FunFam" id="3.40.50.300:FF:000838">
    <property type="entry name" value="ABC multidrug transporter (Eurofung)"/>
    <property type="match status" value="1"/>
</dbReference>
<comment type="subcellular location">
    <subcellularLocation>
        <location evidence="1">Membrane</location>
        <topology evidence="1">Multi-pass membrane protein</topology>
    </subcellularLocation>
</comment>
<protein>
    <recommendedName>
        <fullName evidence="15">ABC transporter</fullName>
    </recommendedName>
</protein>
<evidence type="ECO:0000256" key="10">
    <source>
        <dbReference type="SAM" id="Phobius"/>
    </source>
</evidence>
<dbReference type="InterPro" id="IPR036640">
    <property type="entry name" value="ABC1_TM_sf"/>
</dbReference>
<dbReference type="FunCoup" id="F0YFX1">
    <property type="interactions" value="3"/>
</dbReference>
<dbReference type="PROSITE" id="PS00211">
    <property type="entry name" value="ABC_TRANSPORTER_1"/>
    <property type="match status" value="2"/>
</dbReference>
<feature type="transmembrane region" description="Helical" evidence="10">
    <location>
        <begin position="614"/>
        <end position="632"/>
    </location>
</feature>
<keyword evidence="8 10" id="KW-0472">Membrane</keyword>
<evidence type="ECO:0000313" key="14">
    <source>
        <dbReference type="Proteomes" id="UP000002729"/>
    </source>
</evidence>
<dbReference type="FunFam" id="3.40.50.300:FF:000997">
    <property type="entry name" value="Multidrug resistance-associated protein 1"/>
    <property type="match status" value="1"/>
</dbReference>
<dbReference type="Pfam" id="PF00005">
    <property type="entry name" value="ABC_tran"/>
    <property type="match status" value="2"/>
</dbReference>
<dbReference type="FunFam" id="1.20.1560.10:FF:000013">
    <property type="entry name" value="ABC transporter C family member 2"/>
    <property type="match status" value="1"/>
</dbReference>
<feature type="compositionally biased region" description="Basic and acidic residues" evidence="9">
    <location>
        <begin position="523"/>
        <end position="532"/>
    </location>
</feature>
<keyword evidence="6" id="KW-0067">ATP-binding</keyword>
<gene>
    <name evidence="13" type="ORF">AURANDRAFT_103</name>
</gene>
<reference evidence="13 14" key="1">
    <citation type="journal article" date="2011" name="Proc. Natl. Acad. Sci. U.S.A.">
        <title>Niche of harmful alga Aureococcus anophagefferens revealed through ecogenomics.</title>
        <authorList>
            <person name="Gobler C.J."/>
            <person name="Berry D.L."/>
            <person name="Dyhrman S.T."/>
            <person name="Wilhelm S.W."/>
            <person name="Salamov A."/>
            <person name="Lobanov A.V."/>
            <person name="Zhang Y."/>
            <person name="Collier J.L."/>
            <person name="Wurch L.L."/>
            <person name="Kustka A.B."/>
            <person name="Dill B.D."/>
            <person name="Shah M."/>
            <person name="VerBerkmoes N.C."/>
            <person name="Kuo A."/>
            <person name="Terry A."/>
            <person name="Pangilinan J."/>
            <person name="Lindquist E.A."/>
            <person name="Lucas S."/>
            <person name="Paulsen I.T."/>
            <person name="Hattenrath-Lehmann T.K."/>
            <person name="Talmage S.C."/>
            <person name="Walker E.A."/>
            <person name="Koch F."/>
            <person name="Burson A.M."/>
            <person name="Marcoval M.A."/>
            <person name="Tang Y.Z."/>
            <person name="Lecleir G.R."/>
            <person name="Coyne K.J."/>
            <person name="Berg G.M."/>
            <person name="Bertrand E.M."/>
            <person name="Saito M.A."/>
            <person name="Gladyshev V.N."/>
            <person name="Grigoriev I.V."/>
        </authorList>
    </citation>
    <scope>NUCLEOTIDE SEQUENCE [LARGE SCALE GENOMIC DNA]</scope>
    <source>
        <strain evidence="14">CCMP 1984</strain>
    </source>
</reference>
<dbReference type="eggNOG" id="KOG0054">
    <property type="taxonomic scope" value="Eukaryota"/>
</dbReference>
<dbReference type="SUPFAM" id="SSF52540">
    <property type="entry name" value="P-loop containing nucleoside triphosphate hydrolases"/>
    <property type="match status" value="2"/>
</dbReference>
<evidence type="ECO:0008006" key="15">
    <source>
        <dbReference type="Google" id="ProtNLM"/>
    </source>
</evidence>
<dbReference type="Pfam" id="PF00664">
    <property type="entry name" value="ABC_membrane"/>
    <property type="match status" value="2"/>
</dbReference>
<dbReference type="InParanoid" id="F0YFX1"/>
<name>F0YFX1_AURAN</name>
<dbReference type="Gene3D" id="3.40.50.300">
    <property type="entry name" value="P-loop containing nucleotide triphosphate hydrolases"/>
    <property type="match status" value="2"/>
</dbReference>
<dbReference type="OMA" id="VAQNDTH"/>
<evidence type="ECO:0000259" key="11">
    <source>
        <dbReference type="PROSITE" id="PS50893"/>
    </source>
</evidence>
<dbReference type="GO" id="GO:0005524">
    <property type="term" value="F:ATP binding"/>
    <property type="evidence" value="ECO:0007669"/>
    <property type="project" value="UniProtKB-KW"/>
</dbReference>
<feature type="transmembrane region" description="Helical" evidence="10">
    <location>
        <begin position="561"/>
        <end position="588"/>
    </location>
</feature>
<evidence type="ECO:0000256" key="1">
    <source>
        <dbReference type="ARBA" id="ARBA00004141"/>
    </source>
</evidence>
<accession>F0YFX1</accession>
<dbReference type="GeneID" id="20217989"/>
<proteinExistence type="predicted"/>
<dbReference type="InterPro" id="IPR044746">
    <property type="entry name" value="ABCC_6TM_D1"/>
</dbReference>
<feature type="transmembrane region" description="Helical" evidence="10">
    <location>
        <begin position="68"/>
        <end position="88"/>
    </location>
</feature>
<dbReference type="CDD" id="cd18579">
    <property type="entry name" value="ABC_6TM_ABCC_D1"/>
    <property type="match status" value="1"/>
</dbReference>
<dbReference type="SUPFAM" id="SSF90123">
    <property type="entry name" value="ABC transporter transmembrane region"/>
    <property type="match status" value="2"/>
</dbReference>
<feature type="non-terminal residue" evidence="13">
    <location>
        <position position="1134"/>
    </location>
</feature>
<feature type="transmembrane region" description="Helical" evidence="10">
    <location>
        <begin position="806"/>
        <end position="823"/>
    </location>
</feature>
<evidence type="ECO:0000256" key="4">
    <source>
        <dbReference type="ARBA" id="ARBA00022737"/>
    </source>
</evidence>
<dbReference type="GO" id="GO:0140359">
    <property type="term" value="F:ABC-type transporter activity"/>
    <property type="evidence" value="ECO:0007669"/>
    <property type="project" value="InterPro"/>
</dbReference>
<evidence type="ECO:0000259" key="12">
    <source>
        <dbReference type="PROSITE" id="PS50929"/>
    </source>
</evidence>
<dbReference type="GO" id="GO:0016020">
    <property type="term" value="C:membrane"/>
    <property type="evidence" value="ECO:0007669"/>
    <property type="project" value="UniProtKB-SubCell"/>
</dbReference>
<dbReference type="Gene3D" id="1.20.1560.10">
    <property type="entry name" value="ABC transporter type 1, transmembrane domain"/>
    <property type="match status" value="2"/>
</dbReference>
<dbReference type="KEGG" id="aaf:AURANDRAFT_103"/>
<dbReference type="InterPro" id="IPR050173">
    <property type="entry name" value="ABC_transporter_C-like"/>
</dbReference>
<keyword evidence="2" id="KW-0813">Transport</keyword>
<feature type="domain" description="ABC transmembrane type-1" evidence="12">
    <location>
        <begin position="1"/>
        <end position="239"/>
    </location>
</feature>
<keyword evidence="14" id="KW-1185">Reference proteome</keyword>
<dbReference type="PROSITE" id="PS50893">
    <property type="entry name" value="ABC_TRANSPORTER_2"/>
    <property type="match status" value="2"/>
</dbReference>
<evidence type="ECO:0000313" key="13">
    <source>
        <dbReference type="EMBL" id="EGB06033.1"/>
    </source>
</evidence>
<organism evidence="14">
    <name type="scientific">Aureococcus anophagefferens</name>
    <name type="common">Harmful bloom alga</name>
    <dbReference type="NCBI Taxonomy" id="44056"/>
    <lineage>
        <taxon>Eukaryota</taxon>
        <taxon>Sar</taxon>
        <taxon>Stramenopiles</taxon>
        <taxon>Ochrophyta</taxon>
        <taxon>Pelagophyceae</taxon>
        <taxon>Pelagomonadales</taxon>
        <taxon>Pelagomonadaceae</taxon>
        <taxon>Aureococcus</taxon>
    </lineage>
</organism>